<keyword evidence="2" id="KW-0479">Metal-binding</keyword>
<evidence type="ECO:0000256" key="2">
    <source>
        <dbReference type="ARBA" id="ARBA00022723"/>
    </source>
</evidence>
<keyword evidence="3" id="KW-0378">Hydrolase</keyword>
<proteinExistence type="predicted"/>
<evidence type="ECO:0000256" key="4">
    <source>
        <dbReference type="ARBA" id="ARBA00022842"/>
    </source>
</evidence>
<dbReference type="InterPro" id="IPR029060">
    <property type="entry name" value="PIN-like_dom_sf"/>
</dbReference>
<dbReference type="Proteomes" id="UP000319263">
    <property type="component" value="Chromosome"/>
</dbReference>
<evidence type="ECO:0000313" key="7">
    <source>
        <dbReference type="Proteomes" id="UP000319263"/>
    </source>
</evidence>
<dbReference type="InterPro" id="IPR002716">
    <property type="entry name" value="PIN_dom"/>
</dbReference>
<evidence type="ECO:0000259" key="5">
    <source>
        <dbReference type="Pfam" id="PF01850"/>
    </source>
</evidence>
<dbReference type="GO" id="GO:0004518">
    <property type="term" value="F:nuclease activity"/>
    <property type="evidence" value="ECO:0007669"/>
    <property type="project" value="UniProtKB-KW"/>
</dbReference>
<keyword evidence="4" id="KW-0460">Magnesium</keyword>
<evidence type="ECO:0000256" key="3">
    <source>
        <dbReference type="ARBA" id="ARBA00022801"/>
    </source>
</evidence>
<accession>A0A516PZK6</accession>
<reference evidence="6 7" key="1">
    <citation type="submission" date="2019-07" db="EMBL/GenBank/DDBJ databases">
        <title>Microlunatus dokdonensis sp. nov. isolated from the rhizospheric soil of the wild plant Elymus tsukushiensis.</title>
        <authorList>
            <person name="Ghim S.-Y."/>
            <person name="Hwang Y.-J."/>
            <person name="Son J.-S."/>
            <person name="Shin J.-H."/>
        </authorList>
    </citation>
    <scope>NUCLEOTIDE SEQUENCE [LARGE SCALE GENOMIC DNA]</scope>
    <source>
        <strain evidence="6 7">KUDC0627</strain>
    </source>
</reference>
<dbReference type="Gene3D" id="3.40.50.1010">
    <property type="entry name" value="5'-nuclease"/>
    <property type="match status" value="1"/>
</dbReference>
<dbReference type="RefSeq" id="WP_143986540.1">
    <property type="nucleotide sequence ID" value="NZ_CP041692.1"/>
</dbReference>
<dbReference type="InterPro" id="IPR051619">
    <property type="entry name" value="TypeII_TA_RNase_PINc/VapC"/>
</dbReference>
<dbReference type="PANTHER" id="PTHR35901">
    <property type="entry name" value="RIBONUCLEASE VAPC3"/>
    <property type="match status" value="1"/>
</dbReference>
<dbReference type="CDD" id="cd09873">
    <property type="entry name" value="PIN_Pae0151-like"/>
    <property type="match status" value="1"/>
</dbReference>
<dbReference type="Pfam" id="PF01850">
    <property type="entry name" value="PIN"/>
    <property type="match status" value="1"/>
</dbReference>
<keyword evidence="1" id="KW-0540">Nuclease</keyword>
<dbReference type="OrthoDB" id="4377304at2"/>
<evidence type="ECO:0000313" key="6">
    <source>
        <dbReference type="EMBL" id="QDP96577.1"/>
    </source>
</evidence>
<dbReference type="InterPro" id="IPR044153">
    <property type="entry name" value="PIN_Pae0151-like"/>
</dbReference>
<dbReference type="KEGG" id="mik:FOE78_12265"/>
<dbReference type="SUPFAM" id="SSF88723">
    <property type="entry name" value="PIN domain-like"/>
    <property type="match status" value="1"/>
</dbReference>
<dbReference type="PANTHER" id="PTHR35901:SF1">
    <property type="entry name" value="EXONUCLEASE VAPC9"/>
    <property type="match status" value="1"/>
</dbReference>
<dbReference type="AlphaFoldDB" id="A0A516PZK6"/>
<organism evidence="6 7">
    <name type="scientific">Microlunatus elymi</name>
    <dbReference type="NCBI Taxonomy" id="2596828"/>
    <lineage>
        <taxon>Bacteria</taxon>
        <taxon>Bacillati</taxon>
        <taxon>Actinomycetota</taxon>
        <taxon>Actinomycetes</taxon>
        <taxon>Propionibacteriales</taxon>
        <taxon>Propionibacteriaceae</taxon>
        <taxon>Microlunatus</taxon>
    </lineage>
</organism>
<protein>
    <submittedName>
        <fullName evidence="6">Type II toxin-antitoxin system VapC family toxin</fullName>
    </submittedName>
</protein>
<name>A0A516PZK6_9ACTN</name>
<dbReference type="GO" id="GO:0046872">
    <property type="term" value="F:metal ion binding"/>
    <property type="evidence" value="ECO:0007669"/>
    <property type="project" value="UniProtKB-KW"/>
</dbReference>
<feature type="domain" description="PIN" evidence="5">
    <location>
        <begin position="3"/>
        <end position="120"/>
    </location>
</feature>
<evidence type="ECO:0000256" key="1">
    <source>
        <dbReference type="ARBA" id="ARBA00022722"/>
    </source>
</evidence>
<sequence length="134" mass="15022">MTVVDASIVVRLLLNRRRDQDLRDRFAKLTALEAPGLIDAEVASAIRGLLLTSSGQSISAERADEMIADYADLPLQRYPMQPLQRRVLELRNHFTAYDGFYVALAELVKAPLFTGDKKYRGAPITTIAIETWTD</sequence>
<gene>
    <name evidence="6" type="ORF">FOE78_12265</name>
</gene>
<keyword evidence="7" id="KW-1185">Reference proteome</keyword>
<dbReference type="EMBL" id="CP041692">
    <property type="protein sequence ID" value="QDP96577.1"/>
    <property type="molecule type" value="Genomic_DNA"/>
</dbReference>
<dbReference type="GO" id="GO:0016787">
    <property type="term" value="F:hydrolase activity"/>
    <property type="evidence" value="ECO:0007669"/>
    <property type="project" value="UniProtKB-KW"/>
</dbReference>